<gene>
    <name evidence="1" type="ORF">MLD38_030357</name>
</gene>
<name>A0ACB9MM06_9MYRT</name>
<organism evidence="1 2">
    <name type="scientific">Melastoma candidum</name>
    <dbReference type="NCBI Taxonomy" id="119954"/>
    <lineage>
        <taxon>Eukaryota</taxon>
        <taxon>Viridiplantae</taxon>
        <taxon>Streptophyta</taxon>
        <taxon>Embryophyta</taxon>
        <taxon>Tracheophyta</taxon>
        <taxon>Spermatophyta</taxon>
        <taxon>Magnoliopsida</taxon>
        <taxon>eudicotyledons</taxon>
        <taxon>Gunneridae</taxon>
        <taxon>Pentapetalae</taxon>
        <taxon>rosids</taxon>
        <taxon>malvids</taxon>
        <taxon>Myrtales</taxon>
        <taxon>Melastomataceae</taxon>
        <taxon>Melastomatoideae</taxon>
        <taxon>Melastomateae</taxon>
        <taxon>Melastoma</taxon>
    </lineage>
</organism>
<comment type="caution">
    <text evidence="1">The sequence shown here is derived from an EMBL/GenBank/DDBJ whole genome shotgun (WGS) entry which is preliminary data.</text>
</comment>
<evidence type="ECO:0000313" key="2">
    <source>
        <dbReference type="Proteomes" id="UP001057402"/>
    </source>
</evidence>
<reference evidence="2" key="1">
    <citation type="journal article" date="2023" name="Front. Plant Sci.">
        <title>Chromosomal-level genome assembly of Melastoma candidum provides insights into trichome evolution.</title>
        <authorList>
            <person name="Zhong Y."/>
            <person name="Wu W."/>
            <person name="Sun C."/>
            <person name="Zou P."/>
            <person name="Liu Y."/>
            <person name="Dai S."/>
            <person name="Zhou R."/>
        </authorList>
    </citation>
    <scope>NUCLEOTIDE SEQUENCE [LARGE SCALE GENOMIC DNA]</scope>
</reference>
<proteinExistence type="predicted"/>
<evidence type="ECO:0000313" key="1">
    <source>
        <dbReference type="EMBL" id="KAI4324915.1"/>
    </source>
</evidence>
<accession>A0ACB9MM06</accession>
<dbReference type="EMBL" id="CM042888">
    <property type="protein sequence ID" value="KAI4324915.1"/>
    <property type="molecule type" value="Genomic_DNA"/>
</dbReference>
<dbReference type="Proteomes" id="UP001057402">
    <property type="component" value="Chromosome 9"/>
</dbReference>
<sequence>MGTEHQSTFDPYAFLEISPNLDGTITRHTTIPVIPASLDPDPKNASLSRDVPLDPDRATWIRLYLPNRSQPSDHPRKKLPLIVYFHGGGFVILSAATSINHYFSSLLAAELDAVVASVEYRLAPEHRLPAAYDDAMDSLRWLDSSDDEWIREYADLSQCYLMGSSAGSNMAYHVGLRASAGNGKDHARLRIKGLILHHPFFGGSKRTASEVRLSDTGTLPMTAIDLMWELALPAGVGFNHEYCNPTAGDISEGFKRIRSKGWRVMVTGGGEDPMVDRQKELAEKLTESGVEVVASFVEEDSHCIELFHGIKAAAFIKKIKSFMCN</sequence>
<protein>
    <submittedName>
        <fullName evidence="1">Uncharacterized protein</fullName>
    </submittedName>
</protein>
<keyword evidence="2" id="KW-1185">Reference proteome</keyword>